<dbReference type="Gene3D" id="1.20.1730.10">
    <property type="entry name" value="Sodium/glucose cotransporter"/>
    <property type="match status" value="1"/>
</dbReference>
<evidence type="ECO:0000256" key="2">
    <source>
        <dbReference type="ARBA" id="ARBA00006434"/>
    </source>
</evidence>
<evidence type="ECO:0000313" key="12">
    <source>
        <dbReference type="EMBL" id="KAG0710643.1"/>
    </source>
</evidence>
<dbReference type="PANTHER" id="PTHR42985">
    <property type="entry name" value="SODIUM-COUPLED MONOCARBOXYLATE TRANSPORTER"/>
    <property type="match status" value="1"/>
</dbReference>
<proteinExistence type="inferred from homology"/>
<keyword evidence="4" id="KW-1003">Cell membrane</keyword>
<comment type="similarity">
    <text evidence="2">Belongs to the sodium:solute symporter (SSF) (TC 2.A.21) family.</text>
</comment>
<dbReference type="InterPro" id="IPR051163">
    <property type="entry name" value="Sodium:Solute_Symporter_SSF"/>
</dbReference>
<sequence length="387" mass="41868">MSATHFGPHSFSDSTLSPLPFGLTQVASQTPCFRQNLQISKGLMWFFLPGFWCMWILFFFSGMVAYAVYSTCDPLTSGKIKKADQIIPFLVTDKLGHIPGVSGLFMAAVYGAVLSTFSSMGNSAACVLGEDFLKPLSYFKVSGLLCHWLATGVINIKPAAPHQRGGGRGNGMLLGNLGSIFHILHGVTTAITVRCVEFSSGASYFPGSKLSYCVWIVVGKFLRGAKTTTSPAAPRGDCGASSIANFSTTLDPFTILKLHHLPVIYTETPTPHHCSGPPADDVEGGLVNPTCERLCKRVWGTMRHIGECFVMMGWREGETNPEGLAEGTTNSYEDPEAMTTFDTIGYKFQAADWVVFSLMLVVSVTIGVISAVRDRRKVTTQEFLLGG</sequence>
<dbReference type="PANTHER" id="PTHR42985:SF2">
    <property type="entry name" value="SODIUM-DEPENDENT MULTIVITAMIN TRANSPORTER"/>
    <property type="match status" value="1"/>
</dbReference>
<accession>A0A8J5BUW9</accession>
<keyword evidence="3" id="KW-0813">Transport</keyword>
<dbReference type="OrthoDB" id="6132759at2759"/>
<keyword evidence="7" id="KW-0915">Sodium</keyword>
<dbReference type="GO" id="GO:0015293">
    <property type="term" value="F:symporter activity"/>
    <property type="evidence" value="ECO:0007669"/>
    <property type="project" value="TreeGrafter"/>
</dbReference>
<feature type="transmembrane region" description="Helical" evidence="11">
    <location>
        <begin position="353"/>
        <end position="372"/>
    </location>
</feature>
<feature type="transmembrane region" description="Helical" evidence="11">
    <location>
        <begin position="43"/>
        <end position="69"/>
    </location>
</feature>
<dbReference type="EMBL" id="JACEEZ010023978">
    <property type="protein sequence ID" value="KAG0710643.1"/>
    <property type="molecule type" value="Genomic_DNA"/>
</dbReference>
<evidence type="ECO:0000256" key="4">
    <source>
        <dbReference type="ARBA" id="ARBA00022475"/>
    </source>
</evidence>
<keyword evidence="13" id="KW-1185">Reference proteome</keyword>
<dbReference type="Proteomes" id="UP000770661">
    <property type="component" value="Unassembled WGS sequence"/>
</dbReference>
<comment type="caution">
    <text evidence="12">The sequence shown here is derived from an EMBL/GenBank/DDBJ whole genome shotgun (WGS) entry which is preliminary data.</text>
</comment>
<evidence type="ECO:0000256" key="7">
    <source>
        <dbReference type="ARBA" id="ARBA00023053"/>
    </source>
</evidence>
<evidence type="ECO:0000256" key="6">
    <source>
        <dbReference type="ARBA" id="ARBA00022989"/>
    </source>
</evidence>
<dbReference type="InterPro" id="IPR001734">
    <property type="entry name" value="Na/solute_symporter"/>
</dbReference>
<evidence type="ECO:0000313" key="13">
    <source>
        <dbReference type="Proteomes" id="UP000770661"/>
    </source>
</evidence>
<evidence type="ECO:0000256" key="3">
    <source>
        <dbReference type="ARBA" id="ARBA00022448"/>
    </source>
</evidence>
<gene>
    <name evidence="12" type="primary">slc5a8_1</name>
    <name evidence="12" type="ORF">GWK47_022369</name>
</gene>
<evidence type="ECO:0000256" key="10">
    <source>
        <dbReference type="ARBA" id="ARBA00023201"/>
    </source>
</evidence>
<name>A0A8J5BUW9_CHIOP</name>
<keyword evidence="6 11" id="KW-1133">Transmembrane helix</keyword>
<evidence type="ECO:0000256" key="9">
    <source>
        <dbReference type="ARBA" id="ARBA00023136"/>
    </source>
</evidence>
<dbReference type="GO" id="GO:0005886">
    <property type="term" value="C:plasma membrane"/>
    <property type="evidence" value="ECO:0007669"/>
    <property type="project" value="UniProtKB-SubCell"/>
</dbReference>
<dbReference type="AlphaFoldDB" id="A0A8J5BUW9"/>
<comment type="subcellular location">
    <subcellularLocation>
        <location evidence="1">Cell membrane</location>
        <topology evidence="1">Multi-pass membrane protein</topology>
    </subcellularLocation>
</comment>
<dbReference type="InterPro" id="IPR038377">
    <property type="entry name" value="Na/Glc_symporter_sf"/>
</dbReference>
<protein>
    <submittedName>
        <fullName evidence="12">Sodium-coupled monocarboxylate transporter 1</fullName>
    </submittedName>
</protein>
<evidence type="ECO:0000256" key="1">
    <source>
        <dbReference type="ARBA" id="ARBA00004651"/>
    </source>
</evidence>
<reference evidence="12" key="1">
    <citation type="submission" date="2020-07" db="EMBL/GenBank/DDBJ databases">
        <title>The High-quality genome of the commercially important snow crab, Chionoecetes opilio.</title>
        <authorList>
            <person name="Jeong J.-H."/>
            <person name="Ryu S."/>
        </authorList>
    </citation>
    <scope>NUCLEOTIDE SEQUENCE</scope>
    <source>
        <strain evidence="12">MADBK_172401_WGS</strain>
        <tissue evidence="12">Digestive gland</tissue>
    </source>
</reference>
<organism evidence="12 13">
    <name type="scientific">Chionoecetes opilio</name>
    <name type="common">Atlantic snow crab</name>
    <name type="synonym">Cancer opilio</name>
    <dbReference type="NCBI Taxonomy" id="41210"/>
    <lineage>
        <taxon>Eukaryota</taxon>
        <taxon>Metazoa</taxon>
        <taxon>Ecdysozoa</taxon>
        <taxon>Arthropoda</taxon>
        <taxon>Crustacea</taxon>
        <taxon>Multicrustacea</taxon>
        <taxon>Malacostraca</taxon>
        <taxon>Eumalacostraca</taxon>
        <taxon>Eucarida</taxon>
        <taxon>Decapoda</taxon>
        <taxon>Pleocyemata</taxon>
        <taxon>Brachyura</taxon>
        <taxon>Eubrachyura</taxon>
        <taxon>Majoidea</taxon>
        <taxon>Majidae</taxon>
        <taxon>Chionoecetes</taxon>
    </lineage>
</organism>
<keyword evidence="5 11" id="KW-0812">Transmembrane</keyword>
<keyword evidence="10" id="KW-0739">Sodium transport</keyword>
<dbReference type="GO" id="GO:0006814">
    <property type="term" value="P:sodium ion transport"/>
    <property type="evidence" value="ECO:0007669"/>
    <property type="project" value="UniProtKB-KW"/>
</dbReference>
<evidence type="ECO:0000256" key="8">
    <source>
        <dbReference type="ARBA" id="ARBA00023065"/>
    </source>
</evidence>
<keyword evidence="8" id="KW-0406">Ion transport</keyword>
<evidence type="ECO:0000256" key="5">
    <source>
        <dbReference type="ARBA" id="ARBA00022692"/>
    </source>
</evidence>
<evidence type="ECO:0000256" key="11">
    <source>
        <dbReference type="SAM" id="Phobius"/>
    </source>
</evidence>
<dbReference type="PROSITE" id="PS50283">
    <property type="entry name" value="NA_SOLUT_SYMP_3"/>
    <property type="match status" value="1"/>
</dbReference>
<keyword evidence="9 11" id="KW-0472">Membrane</keyword>